<dbReference type="PANTHER" id="PTHR45947:SF3">
    <property type="entry name" value="SULFOQUINOVOSYL TRANSFERASE SQD2"/>
    <property type="match status" value="1"/>
</dbReference>
<dbReference type="Pfam" id="PF00534">
    <property type="entry name" value="Glycos_transf_1"/>
    <property type="match status" value="1"/>
</dbReference>
<proteinExistence type="predicted"/>
<keyword evidence="4" id="KW-1185">Reference proteome</keyword>
<dbReference type="AlphaFoldDB" id="A0A511QG17"/>
<dbReference type="SUPFAM" id="SSF53756">
    <property type="entry name" value="UDP-Glycosyltransferase/glycogen phosphorylase"/>
    <property type="match status" value="1"/>
</dbReference>
<sequence>MDDQIKSCPPVIFCWALISPKKRGSFEDYLAGMGRESKKRGWRYIVCVIEPSEPALKNWLTSSGCELLCLDEEMISNTSYIISLLKQNQANILHTHFIGPTDLAIVQCKLFWGGDIVFTDHSSNPLQTPQVENTFLDRLRSLRQYIFSLAVCLYLPVSDFVAQRIARNIPPAKHKIHRLYNGIDLSRFRVLESEDQRTSLKQKLFGFEDDLPIVAFIGQLTIEKGIDRFIKVIENLLLEELPCRFIIVGDGLYRPQVEEFCTKDEHFDQVKYLGLRSDVQDILKVTDLFVMPSQWGEAFGLTAIEASAASVAIIASRVGGLPEVVIDGQTGILIEHDDDKSLEASIRTLVLDPEKCQIYGRNGRQHAEESFQLKDMLENTFNHYQAVISRGSVR</sequence>
<accession>A0A511QG17</accession>
<organism evidence="3 4">
    <name type="scientific">Vibrio sagamiensis NBRC 104589</name>
    <dbReference type="NCBI Taxonomy" id="1219064"/>
    <lineage>
        <taxon>Bacteria</taxon>
        <taxon>Pseudomonadati</taxon>
        <taxon>Pseudomonadota</taxon>
        <taxon>Gammaproteobacteria</taxon>
        <taxon>Vibrionales</taxon>
        <taxon>Vibrionaceae</taxon>
        <taxon>Vibrio</taxon>
    </lineage>
</organism>
<comment type="caution">
    <text evidence="3">The sequence shown here is derived from an EMBL/GenBank/DDBJ whole genome shotgun (WGS) entry which is preliminary data.</text>
</comment>
<protein>
    <submittedName>
        <fullName evidence="3">Glycogen synthase</fullName>
    </submittedName>
</protein>
<feature type="domain" description="Glycosyltransferase subfamily 4-like N-terminal" evidence="2">
    <location>
        <begin position="29"/>
        <end position="187"/>
    </location>
</feature>
<evidence type="ECO:0000259" key="1">
    <source>
        <dbReference type="Pfam" id="PF00534"/>
    </source>
</evidence>
<dbReference type="PANTHER" id="PTHR45947">
    <property type="entry name" value="SULFOQUINOVOSYL TRANSFERASE SQD2"/>
    <property type="match status" value="1"/>
</dbReference>
<dbReference type="EMBL" id="BJXJ01000012">
    <property type="protein sequence ID" value="GEM75392.1"/>
    <property type="molecule type" value="Genomic_DNA"/>
</dbReference>
<dbReference type="OrthoDB" id="9775208at2"/>
<reference evidence="3 4" key="1">
    <citation type="submission" date="2019-07" db="EMBL/GenBank/DDBJ databases">
        <title>Whole genome shotgun sequence of Vibrio sagamiensis NBRC 104589.</title>
        <authorList>
            <person name="Hosoyama A."/>
            <person name="Uohara A."/>
            <person name="Ohji S."/>
            <person name="Ichikawa N."/>
        </authorList>
    </citation>
    <scope>NUCLEOTIDE SEQUENCE [LARGE SCALE GENOMIC DNA]</scope>
    <source>
        <strain evidence="3 4">NBRC 104589</strain>
    </source>
</reference>
<dbReference type="GO" id="GO:0016757">
    <property type="term" value="F:glycosyltransferase activity"/>
    <property type="evidence" value="ECO:0007669"/>
    <property type="project" value="InterPro"/>
</dbReference>
<dbReference type="Proteomes" id="UP000321922">
    <property type="component" value="Unassembled WGS sequence"/>
</dbReference>
<evidence type="ECO:0000313" key="4">
    <source>
        <dbReference type="Proteomes" id="UP000321922"/>
    </source>
</evidence>
<feature type="domain" description="Glycosyl transferase family 1" evidence="1">
    <location>
        <begin position="206"/>
        <end position="365"/>
    </location>
</feature>
<name>A0A511QG17_9VIBR</name>
<dbReference type="InterPro" id="IPR050194">
    <property type="entry name" value="Glycosyltransferase_grp1"/>
</dbReference>
<gene>
    <name evidence="3" type="ORF">VSA01S_15040</name>
</gene>
<dbReference type="CDD" id="cd03801">
    <property type="entry name" value="GT4_PimA-like"/>
    <property type="match status" value="1"/>
</dbReference>
<evidence type="ECO:0000313" key="3">
    <source>
        <dbReference type="EMBL" id="GEM75392.1"/>
    </source>
</evidence>
<dbReference type="InterPro" id="IPR028098">
    <property type="entry name" value="Glyco_trans_4-like_N"/>
</dbReference>
<evidence type="ECO:0000259" key="2">
    <source>
        <dbReference type="Pfam" id="PF13439"/>
    </source>
</evidence>
<dbReference type="RefSeq" id="WP_039981804.1">
    <property type="nucleotide sequence ID" value="NZ_BAOJ01000067.1"/>
</dbReference>
<dbReference type="Gene3D" id="3.40.50.2000">
    <property type="entry name" value="Glycogen Phosphorylase B"/>
    <property type="match status" value="2"/>
</dbReference>
<dbReference type="InterPro" id="IPR001296">
    <property type="entry name" value="Glyco_trans_1"/>
</dbReference>
<dbReference type="Pfam" id="PF13439">
    <property type="entry name" value="Glyco_transf_4"/>
    <property type="match status" value="1"/>
</dbReference>